<keyword evidence="9" id="KW-0645">Protease</keyword>
<organism evidence="9 10">
    <name type="scientific">Parachitinimonas caeni</name>
    <dbReference type="NCBI Taxonomy" id="3031301"/>
    <lineage>
        <taxon>Bacteria</taxon>
        <taxon>Pseudomonadati</taxon>
        <taxon>Pseudomonadota</taxon>
        <taxon>Betaproteobacteria</taxon>
        <taxon>Neisseriales</taxon>
        <taxon>Chitinibacteraceae</taxon>
        <taxon>Parachitinimonas</taxon>
    </lineage>
</organism>
<feature type="transmembrane region" description="Helical" evidence="6">
    <location>
        <begin position="53"/>
        <end position="74"/>
    </location>
</feature>
<dbReference type="PANTHER" id="PTHR43327">
    <property type="entry name" value="STOMATIN-LIKE PROTEIN 2, MITOCHONDRIAL"/>
    <property type="match status" value="1"/>
</dbReference>
<dbReference type="Pfam" id="PF01145">
    <property type="entry name" value="Band_7"/>
    <property type="match status" value="1"/>
</dbReference>
<evidence type="ECO:0000256" key="3">
    <source>
        <dbReference type="ARBA" id="ARBA00022692"/>
    </source>
</evidence>
<evidence type="ECO:0000256" key="6">
    <source>
        <dbReference type="RuleBase" id="RU364113"/>
    </source>
</evidence>
<feature type="compositionally biased region" description="Basic and acidic residues" evidence="7">
    <location>
        <begin position="379"/>
        <end position="394"/>
    </location>
</feature>
<comment type="subunit">
    <text evidence="6">HflC and HflK may interact to form a multimeric complex.</text>
</comment>
<evidence type="ECO:0000256" key="1">
    <source>
        <dbReference type="ARBA" id="ARBA00004167"/>
    </source>
</evidence>
<dbReference type="InterPro" id="IPR050710">
    <property type="entry name" value="Band7/mec-2_domain"/>
</dbReference>
<dbReference type="InterPro" id="IPR036013">
    <property type="entry name" value="Band_7/SPFH_dom_sf"/>
</dbReference>
<dbReference type="EMBL" id="JARRAF010000004">
    <property type="protein sequence ID" value="MDK2123321.1"/>
    <property type="molecule type" value="Genomic_DNA"/>
</dbReference>
<keyword evidence="4 6" id="KW-1133">Transmembrane helix</keyword>
<keyword evidence="3 6" id="KW-0812">Transmembrane</keyword>
<dbReference type="Proteomes" id="UP001172778">
    <property type="component" value="Unassembled WGS sequence"/>
</dbReference>
<evidence type="ECO:0000259" key="8">
    <source>
        <dbReference type="SMART" id="SM00244"/>
    </source>
</evidence>
<dbReference type="NCBIfam" id="TIGR01933">
    <property type="entry name" value="hflK"/>
    <property type="match status" value="1"/>
</dbReference>
<feature type="compositionally biased region" description="Polar residues" evidence="7">
    <location>
        <begin position="357"/>
        <end position="366"/>
    </location>
</feature>
<evidence type="ECO:0000256" key="7">
    <source>
        <dbReference type="SAM" id="MobiDB-lite"/>
    </source>
</evidence>
<dbReference type="SMART" id="SM00244">
    <property type="entry name" value="PHB"/>
    <property type="match status" value="1"/>
</dbReference>
<evidence type="ECO:0000256" key="5">
    <source>
        <dbReference type="ARBA" id="ARBA00023136"/>
    </source>
</evidence>
<reference evidence="9" key="1">
    <citation type="submission" date="2023-03" db="EMBL/GenBank/DDBJ databases">
        <title>Chitinimonas shenzhenensis gen. nov., sp. nov., a novel member of family Burkholderiaceae isolated from activated sludge collected in Shen Zhen, China.</title>
        <authorList>
            <person name="Wang X."/>
        </authorList>
    </citation>
    <scope>NUCLEOTIDE SEQUENCE</scope>
    <source>
        <strain evidence="9">DQS-5</strain>
    </source>
</reference>
<comment type="subcellular location">
    <subcellularLocation>
        <location evidence="1">Membrane</location>
        <topology evidence="1">Single-pass membrane protein</topology>
    </subcellularLocation>
</comment>
<sequence>MAQQDPQWGRRNNDGPPDLDEIFRNFKRRLQQFFGGKGSAQDPEPPAASAVNGGLIIAGLIFVFLWLSSGFYVVDEREDAVLIRFGSYLETVKESGLHWHMPYPIERAEIVNVTEYRSLKLGVKGEAGTAQEALMVTGDQNLIEVQLEIQFNVKDAKDYAFNNLIQEKDGRDLVRQVAQTAVREVVGRSRVDSVLNEDRGAIADTTKSIMQVLLDKYGSGISLSRLNILDVQPPEQVQEAFADAVKARQDKVRLINEGKAYSNDVVPKAAGISARLKEEAEAYKSRVVSTAEGDASRFKQVAAEYAKAPVVTRERMYLEAMQQIYTNTTKVLVDQKSGAGNFLYLPLDKLIQLSGQGTSVADNTNKPAADPSGNLESGPRARLDLSVRGEREGR</sequence>
<dbReference type="GO" id="GO:0008233">
    <property type="term" value="F:peptidase activity"/>
    <property type="evidence" value="ECO:0007669"/>
    <property type="project" value="UniProtKB-KW"/>
</dbReference>
<dbReference type="InterPro" id="IPR001107">
    <property type="entry name" value="Band_7"/>
</dbReference>
<accession>A0ABT7DTC2</accession>
<dbReference type="CDD" id="cd03404">
    <property type="entry name" value="SPFH_HflK"/>
    <property type="match status" value="1"/>
</dbReference>
<feature type="region of interest" description="Disordered" evidence="7">
    <location>
        <begin position="357"/>
        <end position="394"/>
    </location>
</feature>
<comment type="caution">
    <text evidence="9">The sequence shown here is derived from an EMBL/GenBank/DDBJ whole genome shotgun (WGS) entry which is preliminary data.</text>
</comment>
<keyword evidence="5 6" id="KW-0472">Membrane</keyword>
<keyword evidence="10" id="KW-1185">Reference proteome</keyword>
<dbReference type="InterPro" id="IPR010201">
    <property type="entry name" value="HflK"/>
</dbReference>
<dbReference type="RefSeq" id="WP_284099614.1">
    <property type="nucleotide sequence ID" value="NZ_JARRAF010000004.1"/>
</dbReference>
<gene>
    <name evidence="9" type="primary">hflK</name>
    <name evidence="9" type="ORF">PZA18_04555</name>
</gene>
<evidence type="ECO:0000313" key="9">
    <source>
        <dbReference type="EMBL" id="MDK2123321.1"/>
    </source>
</evidence>
<dbReference type="SUPFAM" id="SSF117892">
    <property type="entry name" value="Band 7/SPFH domain"/>
    <property type="match status" value="1"/>
</dbReference>
<feature type="domain" description="Band 7" evidence="8">
    <location>
        <begin position="69"/>
        <end position="245"/>
    </location>
</feature>
<keyword evidence="9" id="KW-0378">Hydrolase</keyword>
<comment type="similarity">
    <text evidence="2 6">Belongs to the band 7/mec-2 family. HflK subfamily.</text>
</comment>
<comment type="function">
    <text evidence="6">HflC and HflK could encode or regulate a protease.</text>
</comment>
<proteinExistence type="inferred from homology"/>
<dbReference type="InterPro" id="IPR020980">
    <property type="entry name" value="Membrane_HflK_N"/>
</dbReference>
<dbReference type="Gene3D" id="3.30.479.30">
    <property type="entry name" value="Band 7 domain"/>
    <property type="match status" value="1"/>
</dbReference>
<name>A0ABT7DTC2_9NEIS</name>
<protein>
    <recommendedName>
        <fullName evidence="6">Protein HflK</fullName>
    </recommendedName>
</protein>
<dbReference type="PANTHER" id="PTHR43327:SF2">
    <property type="entry name" value="MODULATOR OF FTSH PROTEASE HFLK"/>
    <property type="match status" value="1"/>
</dbReference>
<evidence type="ECO:0000256" key="2">
    <source>
        <dbReference type="ARBA" id="ARBA00006971"/>
    </source>
</evidence>
<evidence type="ECO:0000313" key="10">
    <source>
        <dbReference type="Proteomes" id="UP001172778"/>
    </source>
</evidence>
<evidence type="ECO:0000256" key="4">
    <source>
        <dbReference type="ARBA" id="ARBA00022989"/>
    </source>
</evidence>
<dbReference type="GO" id="GO:0006508">
    <property type="term" value="P:proteolysis"/>
    <property type="evidence" value="ECO:0007669"/>
    <property type="project" value="UniProtKB-KW"/>
</dbReference>
<dbReference type="Pfam" id="PF12221">
    <property type="entry name" value="HflK_N"/>
    <property type="match status" value="1"/>
</dbReference>